<dbReference type="KEGG" id="dpx:DAPPUDRAFT_233122"/>
<proteinExistence type="predicted"/>
<name>E9FT93_DAPPU</name>
<sequence length="132" mass="14693">MLSGVKLLPGNLLLLPAPISSHPPRQRECSVCGTENAVSTVWLYLDVKLLGSAAAPVENPCIPNQYYIVITIVLAIFRQRFIASFRPTLIVGKSLCYKDAPRSLDVSSEDPKLPFSEHFTEIQMEIEFTYPV</sequence>
<keyword evidence="2" id="KW-1185">Reference proteome</keyword>
<accession>E9FT93</accession>
<dbReference type="HOGENOM" id="CLU_1919151_0_0_1"/>
<organism evidence="1 2">
    <name type="scientific">Daphnia pulex</name>
    <name type="common">Water flea</name>
    <dbReference type="NCBI Taxonomy" id="6669"/>
    <lineage>
        <taxon>Eukaryota</taxon>
        <taxon>Metazoa</taxon>
        <taxon>Ecdysozoa</taxon>
        <taxon>Arthropoda</taxon>
        <taxon>Crustacea</taxon>
        <taxon>Branchiopoda</taxon>
        <taxon>Diplostraca</taxon>
        <taxon>Cladocera</taxon>
        <taxon>Anomopoda</taxon>
        <taxon>Daphniidae</taxon>
        <taxon>Daphnia</taxon>
    </lineage>
</organism>
<protein>
    <submittedName>
        <fullName evidence="1">Uncharacterized protein</fullName>
    </submittedName>
</protein>
<dbReference type="AlphaFoldDB" id="E9FT93"/>
<reference evidence="1 2" key="1">
    <citation type="journal article" date="2011" name="Science">
        <title>The ecoresponsive genome of Daphnia pulex.</title>
        <authorList>
            <person name="Colbourne J.K."/>
            <person name="Pfrender M.E."/>
            <person name="Gilbert D."/>
            <person name="Thomas W.K."/>
            <person name="Tucker A."/>
            <person name="Oakley T.H."/>
            <person name="Tokishita S."/>
            <person name="Aerts A."/>
            <person name="Arnold G.J."/>
            <person name="Basu M.K."/>
            <person name="Bauer D.J."/>
            <person name="Caceres C.E."/>
            <person name="Carmel L."/>
            <person name="Casola C."/>
            <person name="Choi J.H."/>
            <person name="Detter J.C."/>
            <person name="Dong Q."/>
            <person name="Dusheyko S."/>
            <person name="Eads B.D."/>
            <person name="Frohlich T."/>
            <person name="Geiler-Samerotte K.A."/>
            <person name="Gerlach D."/>
            <person name="Hatcher P."/>
            <person name="Jogdeo S."/>
            <person name="Krijgsveld J."/>
            <person name="Kriventseva E.V."/>
            <person name="Kultz D."/>
            <person name="Laforsch C."/>
            <person name="Lindquist E."/>
            <person name="Lopez J."/>
            <person name="Manak J.R."/>
            <person name="Muller J."/>
            <person name="Pangilinan J."/>
            <person name="Patwardhan R.P."/>
            <person name="Pitluck S."/>
            <person name="Pritham E.J."/>
            <person name="Rechtsteiner A."/>
            <person name="Rho M."/>
            <person name="Rogozin I.B."/>
            <person name="Sakarya O."/>
            <person name="Salamov A."/>
            <person name="Schaack S."/>
            <person name="Shapiro H."/>
            <person name="Shiga Y."/>
            <person name="Skalitzky C."/>
            <person name="Smith Z."/>
            <person name="Souvorov A."/>
            <person name="Sung W."/>
            <person name="Tang Z."/>
            <person name="Tsuchiya D."/>
            <person name="Tu H."/>
            <person name="Vos H."/>
            <person name="Wang M."/>
            <person name="Wolf Y.I."/>
            <person name="Yamagata H."/>
            <person name="Yamada T."/>
            <person name="Ye Y."/>
            <person name="Shaw J.R."/>
            <person name="Andrews J."/>
            <person name="Crease T.J."/>
            <person name="Tang H."/>
            <person name="Lucas S.M."/>
            <person name="Robertson H.M."/>
            <person name="Bork P."/>
            <person name="Koonin E.V."/>
            <person name="Zdobnov E.M."/>
            <person name="Grigoriev I.V."/>
            <person name="Lynch M."/>
            <person name="Boore J.L."/>
        </authorList>
    </citation>
    <scope>NUCLEOTIDE SEQUENCE [LARGE SCALE GENOMIC DNA]</scope>
</reference>
<evidence type="ECO:0000313" key="1">
    <source>
        <dbReference type="EMBL" id="EFX89688.1"/>
    </source>
</evidence>
<evidence type="ECO:0000313" key="2">
    <source>
        <dbReference type="Proteomes" id="UP000000305"/>
    </source>
</evidence>
<dbReference type="InParanoid" id="E9FT93"/>
<dbReference type="EMBL" id="GL732524">
    <property type="protein sequence ID" value="EFX89688.1"/>
    <property type="molecule type" value="Genomic_DNA"/>
</dbReference>
<gene>
    <name evidence="1" type="ORF">DAPPUDRAFT_233122</name>
</gene>
<dbReference type="Proteomes" id="UP000000305">
    <property type="component" value="Unassembled WGS sequence"/>
</dbReference>